<evidence type="ECO:0000256" key="1">
    <source>
        <dbReference type="SAM" id="Phobius"/>
    </source>
</evidence>
<accession>A0A1Y2HH03</accession>
<keyword evidence="1" id="KW-0472">Membrane</keyword>
<feature type="transmembrane region" description="Helical" evidence="1">
    <location>
        <begin position="7"/>
        <end position="30"/>
    </location>
</feature>
<organism evidence="2 3">
    <name type="scientific">Catenaria anguillulae PL171</name>
    <dbReference type="NCBI Taxonomy" id="765915"/>
    <lineage>
        <taxon>Eukaryota</taxon>
        <taxon>Fungi</taxon>
        <taxon>Fungi incertae sedis</taxon>
        <taxon>Blastocladiomycota</taxon>
        <taxon>Blastocladiomycetes</taxon>
        <taxon>Blastocladiales</taxon>
        <taxon>Catenariaceae</taxon>
        <taxon>Catenaria</taxon>
    </lineage>
</organism>
<gene>
    <name evidence="2" type="ORF">BCR44DRAFT_35958</name>
</gene>
<dbReference type="Proteomes" id="UP000193411">
    <property type="component" value="Unassembled WGS sequence"/>
</dbReference>
<keyword evidence="1" id="KW-1133">Transmembrane helix</keyword>
<proteinExistence type="predicted"/>
<reference evidence="2 3" key="1">
    <citation type="submission" date="2016-07" db="EMBL/GenBank/DDBJ databases">
        <title>Pervasive Adenine N6-methylation of Active Genes in Fungi.</title>
        <authorList>
            <consortium name="DOE Joint Genome Institute"/>
            <person name="Mondo S.J."/>
            <person name="Dannebaum R.O."/>
            <person name="Kuo R.C."/>
            <person name="Labutti K."/>
            <person name="Haridas S."/>
            <person name="Kuo A."/>
            <person name="Salamov A."/>
            <person name="Ahrendt S.R."/>
            <person name="Lipzen A."/>
            <person name="Sullivan W."/>
            <person name="Andreopoulos W.B."/>
            <person name="Clum A."/>
            <person name="Lindquist E."/>
            <person name="Daum C."/>
            <person name="Ramamoorthy G.K."/>
            <person name="Gryganskyi A."/>
            <person name="Culley D."/>
            <person name="Magnuson J.K."/>
            <person name="James T.Y."/>
            <person name="O'Malley M.A."/>
            <person name="Stajich J.E."/>
            <person name="Spatafora J.W."/>
            <person name="Visel A."/>
            <person name="Grigoriev I.V."/>
        </authorList>
    </citation>
    <scope>NUCLEOTIDE SEQUENCE [LARGE SCALE GENOMIC DNA]</scope>
    <source>
        <strain evidence="2 3">PL171</strain>
    </source>
</reference>
<keyword evidence="1" id="KW-0812">Transmembrane</keyword>
<sequence>MERKTGIVLAWIAVSILVLLAFTVLIFAPGPLKRTPLTFDNAIFTLLLKLFTAAVSMAISGVTDIIATRDNQ</sequence>
<comment type="caution">
    <text evidence="2">The sequence shown here is derived from an EMBL/GenBank/DDBJ whole genome shotgun (WGS) entry which is preliminary data.</text>
</comment>
<name>A0A1Y2HH03_9FUNG</name>
<dbReference type="AlphaFoldDB" id="A0A1Y2HH03"/>
<feature type="transmembrane region" description="Helical" evidence="1">
    <location>
        <begin position="42"/>
        <end position="67"/>
    </location>
</feature>
<evidence type="ECO:0000313" key="2">
    <source>
        <dbReference type="EMBL" id="ORZ33161.1"/>
    </source>
</evidence>
<keyword evidence="3" id="KW-1185">Reference proteome</keyword>
<dbReference type="EMBL" id="MCFL01000038">
    <property type="protein sequence ID" value="ORZ33161.1"/>
    <property type="molecule type" value="Genomic_DNA"/>
</dbReference>
<protein>
    <submittedName>
        <fullName evidence="2">Uncharacterized protein</fullName>
    </submittedName>
</protein>
<evidence type="ECO:0000313" key="3">
    <source>
        <dbReference type="Proteomes" id="UP000193411"/>
    </source>
</evidence>